<feature type="transmembrane region" description="Helical" evidence="1">
    <location>
        <begin position="47"/>
        <end position="66"/>
    </location>
</feature>
<dbReference type="RefSeq" id="XP_060298099.1">
    <property type="nucleotide sequence ID" value="XM_060433769.1"/>
</dbReference>
<feature type="transmembrane region" description="Helical" evidence="1">
    <location>
        <begin position="137"/>
        <end position="159"/>
    </location>
</feature>
<sequence>MWVSLLAIFPPSPMFISFLILSLSEVTRALRETRGNDMLMKVDQLDTVRLLVVCVFSPLATLPSVSKAHPTCGYGGHASYPISLFVSKTAFIQLLFSTQARYWPVSNLYLFVPGTFLVGTCMHTYPIPPLAIKQRSLFLDSSSNISIIIAGTVCSLVVYSG</sequence>
<evidence type="ECO:0000256" key="1">
    <source>
        <dbReference type="SAM" id="Phobius"/>
    </source>
</evidence>
<accession>A0AA40AUC2</accession>
<feature type="transmembrane region" description="Helical" evidence="1">
    <location>
        <begin position="108"/>
        <end position="125"/>
    </location>
</feature>
<keyword evidence="1" id="KW-0812">Transmembrane</keyword>
<keyword evidence="1" id="KW-1133">Transmembrane helix</keyword>
<comment type="caution">
    <text evidence="2">The sequence shown here is derived from an EMBL/GenBank/DDBJ whole genome shotgun (WGS) entry which is preliminary data.</text>
</comment>
<feature type="transmembrane region" description="Helical" evidence="1">
    <location>
        <begin position="6"/>
        <end position="26"/>
    </location>
</feature>
<protein>
    <submittedName>
        <fullName evidence="2">Uncharacterized protein</fullName>
    </submittedName>
</protein>
<proteinExistence type="predicted"/>
<name>A0AA40AUC2_9PEZI</name>
<reference evidence="2" key="1">
    <citation type="submission" date="2023-06" db="EMBL/GenBank/DDBJ databases">
        <title>Genome-scale phylogeny and comparative genomics of the fungal order Sordariales.</title>
        <authorList>
            <consortium name="Lawrence Berkeley National Laboratory"/>
            <person name="Hensen N."/>
            <person name="Bonometti L."/>
            <person name="Westerberg I."/>
            <person name="Brannstrom I.O."/>
            <person name="Guillou S."/>
            <person name="Cros-Aarteil S."/>
            <person name="Calhoun S."/>
            <person name="Haridas S."/>
            <person name="Kuo A."/>
            <person name="Mondo S."/>
            <person name="Pangilinan J."/>
            <person name="Riley R."/>
            <person name="LaButti K."/>
            <person name="Andreopoulos B."/>
            <person name="Lipzen A."/>
            <person name="Chen C."/>
            <person name="Yanf M."/>
            <person name="Daum C."/>
            <person name="Ng V."/>
            <person name="Clum A."/>
            <person name="Steindorff A."/>
            <person name="Ohm R."/>
            <person name="Martin F."/>
            <person name="Silar P."/>
            <person name="Natvig D."/>
            <person name="Lalanne C."/>
            <person name="Gautier V."/>
            <person name="Ament-velasquez S.L."/>
            <person name="Kruys A."/>
            <person name="Hutchinson M.I."/>
            <person name="Powell A.J."/>
            <person name="Barry K."/>
            <person name="Miller A.N."/>
            <person name="Grigoriev I.V."/>
            <person name="Debuchy R."/>
            <person name="Gladieux P."/>
            <person name="Thoren M.H."/>
            <person name="Johannesson H."/>
        </authorList>
    </citation>
    <scope>NUCLEOTIDE SEQUENCE</scope>
    <source>
        <strain evidence="2">SMH2392-1A</strain>
    </source>
</reference>
<organism evidence="2 3">
    <name type="scientific">Lasiosphaeria miniovina</name>
    <dbReference type="NCBI Taxonomy" id="1954250"/>
    <lineage>
        <taxon>Eukaryota</taxon>
        <taxon>Fungi</taxon>
        <taxon>Dikarya</taxon>
        <taxon>Ascomycota</taxon>
        <taxon>Pezizomycotina</taxon>
        <taxon>Sordariomycetes</taxon>
        <taxon>Sordariomycetidae</taxon>
        <taxon>Sordariales</taxon>
        <taxon>Lasiosphaeriaceae</taxon>
        <taxon>Lasiosphaeria</taxon>
    </lineage>
</organism>
<keyword evidence="1" id="KW-0472">Membrane</keyword>
<dbReference type="AlphaFoldDB" id="A0AA40AUC2"/>
<keyword evidence="3" id="KW-1185">Reference proteome</keyword>
<evidence type="ECO:0000313" key="2">
    <source>
        <dbReference type="EMBL" id="KAK0722175.1"/>
    </source>
</evidence>
<dbReference type="EMBL" id="JAUIRO010000003">
    <property type="protein sequence ID" value="KAK0722175.1"/>
    <property type="molecule type" value="Genomic_DNA"/>
</dbReference>
<dbReference type="GeneID" id="85317039"/>
<dbReference type="Proteomes" id="UP001172101">
    <property type="component" value="Unassembled WGS sequence"/>
</dbReference>
<feature type="transmembrane region" description="Helical" evidence="1">
    <location>
        <begin position="78"/>
        <end position="96"/>
    </location>
</feature>
<evidence type="ECO:0000313" key="3">
    <source>
        <dbReference type="Proteomes" id="UP001172101"/>
    </source>
</evidence>
<gene>
    <name evidence="2" type="ORF">B0T26DRAFT_205908</name>
</gene>